<evidence type="ECO:0000259" key="2">
    <source>
        <dbReference type="Pfam" id="PF01636"/>
    </source>
</evidence>
<dbReference type="AlphaFoldDB" id="A0A1I3B1K3"/>
<comment type="similarity">
    <text evidence="1">Belongs to the pseudomonas-type ThrB family.</text>
</comment>
<dbReference type="GO" id="GO:0019202">
    <property type="term" value="F:amino acid kinase activity"/>
    <property type="evidence" value="ECO:0007669"/>
    <property type="project" value="TreeGrafter"/>
</dbReference>
<evidence type="ECO:0000256" key="1">
    <source>
        <dbReference type="ARBA" id="ARBA00038240"/>
    </source>
</evidence>
<dbReference type="InterPro" id="IPR050249">
    <property type="entry name" value="Pseudomonas-type_ThrB"/>
</dbReference>
<evidence type="ECO:0000313" key="4">
    <source>
        <dbReference type="EMBL" id="SFH55829.1"/>
    </source>
</evidence>
<dbReference type="OrthoDB" id="3339041at2"/>
<dbReference type="EMBL" id="FOOI01000021">
    <property type="protein sequence ID" value="SFH55829.1"/>
    <property type="molecule type" value="Genomic_DNA"/>
</dbReference>
<evidence type="ECO:0000313" key="6">
    <source>
        <dbReference type="Proteomes" id="UP000533017"/>
    </source>
</evidence>
<dbReference type="InterPro" id="IPR002575">
    <property type="entry name" value="Aminoglycoside_PTrfase"/>
</dbReference>
<organism evidence="4 5">
    <name type="scientific">Actinopolymorpha cephalotaxi</name>
    <dbReference type="NCBI Taxonomy" id="504797"/>
    <lineage>
        <taxon>Bacteria</taxon>
        <taxon>Bacillati</taxon>
        <taxon>Actinomycetota</taxon>
        <taxon>Actinomycetes</taxon>
        <taxon>Propionibacteriales</taxon>
        <taxon>Actinopolymorphaceae</taxon>
        <taxon>Actinopolymorpha</taxon>
    </lineage>
</organism>
<gene>
    <name evidence="3" type="ORF">FHR37_003108</name>
    <name evidence="4" type="ORF">SAMN05421678_12170</name>
</gene>
<dbReference type="Proteomes" id="UP000533017">
    <property type="component" value="Unassembled WGS sequence"/>
</dbReference>
<reference evidence="4 5" key="1">
    <citation type="submission" date="2016-10" db="EMBL/GenBank/DDBJ databases">
        <authorList>
            <person name="de Groot N.N."/>
        </authorList>
    </citation>
    <scope>NUCLEOTIDE SEQUENCE [LARGE SCALE GENOMIC DNA]</scope>
    <source>
        <strain evidence="4 5">CPCC 202808</strain>
    </source>
</reference>
<dbReference type="PANTHER" id="PTHR21064">
    <property type="entry name" value="AMINOGLYCOSIDE PHOSPHOTRANSFERASE DOMAIN-CONTAINING PROTEIN-RELATED"/>
    <property type="match status" value="1"/>
</dbReference>
<dbReference type="Gene3D" id="3.30.200.20">
    <property type="entry name" value="Phosphorylase Kinase, domain 1"/>
    <property type="match status" value="1"/>
</dbReference>
<feature type="domain" description="Aminoglycoside phosphotransferase" evidence="2">
    <location>
        <begin position="57"/>
        <end position="284"/>
    </location>
</feature>
<keyword evidence="6" id="KW-1185">Reference proteome</keyword>
<name>A0A1I3B1K3_9ACTN</name>
<keyword evidence="4" id="KW-0808">Transferase</keyword>
<dbReference type="InterPro" id="IPR011009">
    <property type="entry name" value="Kinase-like_dom_sf"/>
</dbReference>
<evidence type="ECO:0000313" key="5">
    <source>
        <dbReference type="Proteomes" id="UP000199052"/>
    </source>
</evidence>
<accession>A0A1I3B1K3</accession>
<dbReference type="EMBL" id="JACBZA010000001">
    <property type="protein sequence ID" value="NYH84257.1"/>
    <property type="molecule type" value="Genomic_DNA"/>
</dbReference>
<dbReference type="RefSeq" id="WP_092889283.1">
    <property type="nucleotide sequence ID" value="NZ_FOOI01000021.1"/>
</dbReference>
<dbReference type="Pfam" id="PF01636">
    <property type="entry name" value="APH"/>
    <property type="match status" value="1"/>
</dbReference>
<sequence length="343" mass="37710">MGSEAPSPAVGELSADDTRVWDGNQWEALWLLRSEIADAALACFGHVVNALPTFMTEGLMNQSWRVESRDGTYVLRVSRSELSQKRVAYEHAVLGLLRHEVREVVPPLPGVNGETLQIWQGQALSLFPYVHGVLGTKVEASIRWQQAAATLARIHRTGTNLTVGSAADVRTAVDQPTMWSTVRPVLRQDLPCTTEVGELFRYLDDEAAELEAWLANLRASGRPLRRGVVHGDFNPRNQIFDRDQLVAVIDWESCHVDVLAYEAALAIQAPDPAAFWHTYLEAGGPLAAGDIDLLGGFARVGTLAELQFTTDRGGRTTPWAIDTLRAVADDLRALRERTAELGL</sequence>
<dbReference type="STRING" id="504797.SAMN05421678_12170"/>
<dbReference type="Gene3D" id="3.90.1200.10">
    <property type="match status" value="1"/>
</dbReference>
<dbReference type="SUPFAM" id="SSF56112">
    <property type="entry name" value="Protein kinase-like (PK-like)"/>
    <property type="match status" value="1"/>
</dbReference>
<protein>
    <submittedName>
        <fullName evidence="3">Ser/Thr protein kinase RdoA (MazF antagonist)</fullName>
    </submittedName>
    <submittedName>
        <fullName evidence="4">Ser/Thr protein kinase RdoA involved in Cpx stress response, MazF antagonist</fullName>
    </submittedName>
</protein>
<proteinExistence type="inferred from homology"/>
<reference evidence="3 6" key="2">
    <citation type="submission" date="2020-07" db="EMBL/GenBank/DDBJ databases">
        <title>Sequencing the genomes of 1000 actinobacteria strains.</title>
        <authorList>
            <person name="Klenk H.-P."/>
        </authorList>
    </citation>
    <scope>NUCLEOTIDE SEQUENCE [LARGE SCALE GENOMIC DNA]</scope>
    <source>
        <strain evidence="3 6">DSM 45117</strain>
    </source>
</reference>
<dbReference type="Proteomes" id="UP000199052">
    <property type="component" value="Unassembled WGS sequence"/>
</dbReference>
<dbReference type="PANTHER" id="PTHR21064:SF6">
    <property type="entry name" value="AMINOGLYCOSIDE PHOSPHOTRANSFERASE DOMAIN-CONTAINING PROTEIN"/>
    <property type="match status" value="1"/>
</dbReference>
<evidence type="ECO:0000313" key="3">
    <source>
        <dbReference type="EMBL" id="NYH84257.1"/>
    </source>
</evidence>
<keyword evidence="4" id="KW-0418">Kinase</keyword>